<dbReference type="InterPro" id="IPR024571">
    <property type="entry name" value="ERAP1-like_C_dom"/>
</dbReference>
<dbReference type="FunFam" id="2.60.40.1910:FF:000006">
    <property type="entry name" value="Aminopeptidase"/>
    <property type="match status" value="1"/>
</dbReference>
<dbReference type="GO" id="GO:0042277">
    <property type="term" value="F:peptide binding"/>
    <property type="evidence" value="ECO:0007669"/>
    <property type="project" value="TreeGrafter"/>
</dbReference>
<evidence type="ECO:0000256" key="15">
    <source>
        <dbReference type="ARBA" id="ARBA00022968"/>
    </source>
</evidence>
<reference evidence="30" key="1">
    <citation type="submission" date="2020-11" db="EMBL/GenBank/DDBJ databases">
        <authorList>
            <person name="Tran Van P."/>
        </authorList>
    </citation>
    <scope>NUCLEOTIDE SEQUENCE</scope>
</reference>
<dbReference type="InterPro" id="IPR027268">
    <property type="entry name" value="Peptidase_M4/M1_CTD_sf"/>
</dbReference>
<evidence type="ECO:0000256" key="12">
    <source>
        <dbReference type="ARBA" id="ARBA00022801"/>
    </source>
</evidence>
<evidence type="ECO:0000259" key="27">
    <source>
        <dbReference type="Pfam" id="PF01433"/>
    </source>
</evidence>
<feature type="domain" description="ERAP1-like C-terminal" evidence="28">
    <location>
        <begin position="645"/>
        <end position="967"/>
    </location>
</feature>
<evidence type="ECO:0000256" key="16">
    <source>
        <dbReference type="ARBA" id="ARBA00022989"/>
    </source>
</evidence>
<keyword evidence="13 23" id="KW-0862">Zinc</keyword>
<evidence type="ECO:0000256" key="20">
    <source>
        <dbReference type="ARBA" id="ARBA00023180"/>
    </source>
</evidence>
<feature type="domain" description="Peptidase M1 membrane alanine aminopeptidase" evidence="27">
    <location>
        <begin position="326"/>
        <end position="563"/>
    </location>
</feature>
<evidence type="ECO:0000256" key="22">
    <source>
        <dbReference type="PIRSR" id="PIRSR634016-2"/>
    </source>
</evidence>
<dbReference type="PANTHER" id="PTHR11533">
    <property type="entry name" value="PROTEASE M1 ZINC METALLOPROTEASE"/>
    <property type="match status" value="1"/>
</dbReference>
<evidence type="ECO:0000259" key="29">
    <source>
        <dbReference type="Pfam" id="PF17900"/>
    </source>
</evidence>
<evidence type="ECO:0000256" key="26">
    <source>
        <dbReference type="SAM" id="Phobius"/>
    </source>
</evidence>
<comment type="subcellular location">
    <subcellularLocation>
        <location evidence="3">Cell membrane</location>
        <topology evidence="3">Lipid-anchor</topology>
        <topology evidence="3">GPI-anchor</topology>
    </subcellularLocation>
    <subcellularLocation>
        <location evidence="2">Cell membrane</location>
        <topology evidence="2">Single-pass type II membrane protein</topology>
    </subcellularLocation>
</comment>
<dbReference type="Pfam" id="PF17900">
    <property type="entry name" value="Peptidase_M1_N"/>
    <property type="match status" value="2"/>
</dbReference>
<dbReference type="InterPro" id="IPR045357">
    <property type="entry name" value="Aminopeptidase_N-like_N"/>
</dbReference>
<keyword evidence="12" id="KW-0378">Hydrolase</keyword>
<evidence type="ECO:0000313" key="30">
    <source>
        <dbReference type="EMBL" id="CAD7626703.1"/>
    </source>
</evidence>
<evidence type="ECO:0000256" key="2">
    <source>
        <dbReference type="ARBA" id="ARBA00004401"/>
    </source>
</evidence>
<proteinExistence type="inferred from homology"/>
<dbReference type="Gene3D" id="1.25.50.20">
    <property type="match status" value="1"/>
</dbReference>
<dbReference type="Proteomes" id="UP000759131">
    <property type="component" value="Unassembled WGS sequence"/>
</dbReference>
<keyword evidence="14" id="KW-0106">Calcium</keyword>
<dbReference type="GO" id="GO:0006508">
    <property type="term" value="P:proteolysis"/>
    <property type="evidence" value="ECO:0007669"/>
    <property type="project" value="UniProtKB-KW"/>
</dbReference>
<feature type="region of interest" description="Disordered" evidence="25">
    <location>
        <begin position="35"/>
        <end position="57"/>
    </location>
</feature>
<gene>
    <name evidence="30" type="ORF">OSB1V03_LOCUS7135</name>
</gene>
<comment type="catalytic activity">
    <reaction evidence="1">
        <text>Release of N-terminal glutamate (and to a lesser extent aspartate) from a peptide.</text>
        <dbReference type="EC" id="3.4.11.7"/>
    </reaction>
</comment>
<feature type="domain" description="Peptidase M1 membrane alanine aminopeptidase" evidence="27">
    <location>
        <begin position="1227"/>
        <end position="1305"/>
    </location>
</feature>
<feature type="non-terminal residue" evidence="30">
    <location>
        <position position="1316"/>
    </location>
</feature>
<keyword evidence="19" id="KW-1015">Disulfide bond</keyword>
<dbReference type="PANTHER" id="PTHR11533:SF276">
    <property type="entry name" value="GLUTAMYL AMINOPEPTIDASE"/>
    <property type="match status" value="1"/>
</dbReference>
<dbReference type="FunFam" id="2.60.40.1730:FF:000001">
    <property type="entry name" value="Leucyl-cystinyl aminopeptidase"/>
    <property type="match status" value="1"/>
</dbReference>
<feature type="compositionally biased region" description="Pro residues" evidence="25">
    <location>
        <begin position="45"/>
        <end position="57"/>
    </location>
</feature>
<evidence type="ECO:0000256" key="21">
    <source>
        <dbReference type="PIRSR" id="PIRSR634016-1"/>
    </source>
</evidence>
<dbReference type="Gene3D" id="2.60.40.1910">
    <property type="match status" value="1"/>
</dbReference>
<dbReference type="InterPro" id="IPR014782">
    <property type="entry name" value="Peptidase_M1_dom"/>
</dbReference>
<feature type="binding site" evidence="22">
    <location>
        <position position="920"/>
    </location>
    <ligand>
        <name>substrate</name>
    </ligand>
</feature>
<evidence type="ECO:0000256" key="17">
    <source>
        <dbReference type="ARBA" id="ARBA00023049"/>
    </source>
</evidence>
<dbReference type="GO" id="GO:0005886">
    <property type="term" value="C:plasma membrane"/>
    <property type="evidence" value="ECO:0007669"/>
    <property type="project" value="UniProtKB-SubCell"/>
</dbReference>
<keyword evidence="20" id="KW-0325">Glycoprotein</keyword>
<feature type="domain" description="Aminopeptidase N-like N-terminal" evidence="29">
    <location>
        <begin position="1004"/>
        <end position="1194"/>
    </location>
</feature>
<evidence type="ECO:0000256" key="23">
    <source>
        <dbReference type="PIRSR" id="PIRSR634016-3"/>
    </source>
</evidence>
<evidence type="ECO:0000256" key="1">
    <source>
        <dbReference type="ARBA" id="ARBA00001703"/>
    </source>
</evidence>
<name>A0A7R9KP23_9ACAR</name>
<feature type="site" description="Transition state stabilizer" evidence="24">
    <location>
        <position position="498"/>
    </location>
</feature>
<dbReference type="Gene3D" id="1.10.390.10">
    <property type="entry name" value="Neutral Protease Domain 2"/>
    <property type="match status" value="2"/>
</dbReference>
<keyword evidence="11 23" id="KW-0479">Metal-binding</keyword>
<dbReference type="InterPro" id="IPR001930">
    <property type="entry name" value="Peptidase_M1"/>
</dbReference>
<evidence type="ECO:0000256" key="6">
    <source>
        <dbReference type="ARBA" id="ARBA00012567"/>
    </source>
</evidence>
<evidence type="ECO:0000256" key="8">
    <source>
        <dbReference type="ARBA" id="ARBA00022475"/>
    </source>
</evidence>
<evidence type="ECO:0000256" key="7">
    <source>
        <dbReference type="ARBA" id="ARBA00022438"/>
    </source>
</evidence>
<feature type="binding site" evidence="23">
    <location>
        <position position="435"/>
    </location>
    <ligand>
        <name>Zn(2+)</name>
        <dbReference type="ChEBI" id="CHEBI:29105"/>
        <note>catalytic</note>
    </ligand>
</feature>
<evidence type="ECO:0000256" key="3">
    <source>
        <dbReference type="ARBA" id="ARBA00004609"/>
    </source>
</evidence>
<dbReference type="EMBL" id="CAJPIZ010004075">
    <property type="protein sequence ID" value="CAG2107133.1"/>
    <property type="molecule type" value="Genomic_DNA"/>
</dbReference>
<evidence type="ECO:0000256" key="10">
    <source>
        <dbReference type="ARBA" id="ARBA00022692"/>
    </source>
</evidence>
<dbReference type="OrthoDB" id="510539at2759"/>
<dbReference type="FunFam" id="2.60.40.1730:FF:000012">
    <property type="entry name" value="Aminopeptidase N"/>
    <property type="match status" value="1"/>
</dbReference>
<protein>
    <recommendedName>
        <fullName evidence="6">glutamyl aminopeptidase</fullName>
        <ecNumber evidence="6">3.4.11.7</ecNumber>
    </recommendedName>
</protein>
<evidence type="ECO:0000256" key="19">
    <source>
        <dbReference type="ARBA" id="ARBA00023157"/>
    </source>
</evidence>
<dbReference type="SUPFAM" id="SSF63737">
    <property type="entry name" value="Leukotriene A4 hydrolase N-terminal domain"/>
    <property type="match status" value="2"/>
</dbReference>
<dbReference type="CDD" id="cd09601">
    <property type="entry name" value="M1_APN-Q_like"/>
    <property type="match status" value="2"/>
</dbReference>
<evidence type="ECO:0000259" key="28">
    <source>
        <dbReference type="Pfam" id="PF11838"/>
    </source>
</evidence>
<evidence type="ECO:0000256" key="14">
    <source>
        <dbReference type="ARBA" id="ARBA00022837"/>
    </source>
</evidence>
<keyword evidence="15" id="KW-0735">Signal-anchor</keyword>
<dbReference type="SUPFAM" id="SSF55486">
    <property type="entry name" value="Metalloproteases ('zincins'), catalytic domain"/>
    <property type="match status" value="3"/>
</dbReference>
<comment type="subunit">
    <text evidence="5">Homodimer; disulfide-linked.</text>
</comment>
<evidence type="ECO:0000256" key="18">
    <source>
        <dbReference type="ARBA" id="ARBA00023136"/>
    </source>
</evidence>
<evidence type="ECO:0000256" key="4">
    <source>
        <dbReference type="ARBA" id="ARBA00010136"/>
    </source>
</evidence>
<keyword evidence="8" id="KW-1003">Cell membrane</keyword>
<dbReference type="FunFam" id="1.25.50.20:FF:000001">
    <property type="entry name" value="Aminopeptidase"/>
    <property type="match status" value="1"/>
</dbReference>
<dbReference type="GO" id="GO:0005615">
    <property type="term" value="C:extracellular space"/>
    <property type="evidence" value="ECO:0007669"/>
    <property type="project" value="TreeGrafter"/>
</dbReference>
<feature type="transmembrane region" description="Helical" evidence="26">
    <location>
        <begin position="7"/>
        <end position="29"/>
    </location>
</feature>
<dbReference type="GO" id="GO:0008270">
    <property type="term" value="F:zinc ion binding"/>
    <property type="evidence" value="ECO:0007669"/>
    <property type="project" value="InterPro"/>
</dbReference>
<dbReference type="GO" id="GO:0005737">
    <property type="term" value="C:cytoplasm"/>
    <property type="evidence" value="ECO:0007669"/>
    <property type="project" value="TreeGrafter"/>
</dbReference>
<dbReference type="Pfam" id="PF01433">
    <property type="entry name" value="Peptidase_M1"/>
    <property type="match status" value="2"/>
</dbReference>
<dbReference type="GO" id="GO:0004230">
    <property type="term" value="F:glutamyl aminopeptidase activity"/>
    <property type="evidence" value="ECO:0007669"/>
    <property type="project" value="UniProtKB-EC"/>
</dbReference>
<dbReference type="EC" id="3.4.11.7" evidence="6"/>
<dbReference type="FunFam" id="1.10.390.10:FF:000016">
    <property type="entry name" value="Glutamyl aminopeptidase"/>
    <property type="match status" value="1"/>
</dbReference>
<evidence type="ECO:0000256" key="25">
    <source>
        <dbReference type="SAM" id="MobiDB-lite"/>
    </source>
</evidence>
<keyword evidence="7" id="KW-0031">Aminopeptidase</keyword>
<dbReference type="Gene3D" id="3.30.2010.30">
    <property type="match status" value="1"/>
</dbReference>
<comment type="similarity">
    <text evidence="4">Belongs to the peptidase M1 family.</text>
</comment>
<evidence type="ECO:0000256" key="11">
    <source>
        <dbReference type="ARBA" id="ARBA00022723"/>
    </source>
</evidence>
<feature type="binding site" evidence="23">
    <location>
        <position position="412"/>
    </location>
    <ligand>
        <name>Zn(2+)</name>
        <dbReference type="ChEBI" id="CHEBI:29105"/>
        <note>catalytic</note>
    </ligand>
</feature>
<dbReference type="PRINTS" id="PR00756">
    <property type="entry name" value="ALADIPTASE"/>
</dbReference>
<feature type="binding site" evidence="22">
    <location>
        <position position="189"/>
    </location>
    <ligand>
        <name>substrate</name>
    </ligand>
</feature>
<evidence type="ECO:0000256" key="9">
    <source>
        <dbReference type="ARBA" id="ARBA00022670"/>
    </source>
</evidence>
<organism evidence="30">
    <name type="scientific">Medioppia subpectinata</name>
    <dbReference type="NCBI Taxonomy" id="1979941"/>
    <lineage>
        <taxon>Eukaryota</taxon>
        <taxon>Metazoa</taxon>
        <taxon>Ecdysozoa</taxon>
        <taxon>Arthropoda</taxon>
        <taxon>Chelicerata</taxon>
        <taxon>Arachnida</taxon>
        <taxon>Acari</taxon>
        <taxon>Acariformes</taxon>
        <taxon>Sarcoptiformes</taxon>
        <taxon>Oribatida</taxon>
        <taxon>Brachypylina</taxon>
        <taxon>Oppioidea</taxon>
        <taxon>Oppiidae</taxon>
        <taxon>Medioppia</taxon>
    </lineage>
</organism>
<evidence type="ECO:0000313" key="31">
    <source>
        <dbReference type="Proteomes" id="UP000759131"/>
    </source>
</evidence>
<dbReference type="InterPro" id="IPR034016">
    <property type="entry name" value="M1_APN-typ"/>
</dbReference>
<keyword evidence="16 26" id="KW-1133">Transmembrane helix</keyword>
<dbReference type="InterPro" id="IPR042097">
    <property type="entry name" value="Aminopeptidase_N-like_N_sf"/>
</dbReference>
<feature type="active site" description="Proton acceptor" evidence="21">
    <location>
        <position position="413"/>
    </location>
</feature>
<evidence type="ECO:0000256" key="24">
    <source>
        <dbReference type="PIRSR" id="PIRSR634016-4"/>
    </source>
</evidence>
<dbReference type="GO" id="GO:0043171">
    <property type="term" value="P:peptide catabolic process"/>
    <property type="evidence" value="ECO:0007669"/>
    <property type="project" value="TreeGrafter"/>
</dbReference>
<keyword evidence="18 26" id="KW-0472">Membrane</keyword>
<dbReference type="InterPro" id="IPR050344">
    <property type="entry name" value="Peptidase_M1_aminopeptidases"/>
</dbReference>
<dbReference type="Gene3D" id="2.60.40.1730">
    <property type="entry name" value="tricorn interacting facor f3 domain"/>
    <property type="match status" value="2"/>
</dbReference>
<sequence>SAKKSTICYIITIVILLALTIGFFAAYIIEKNREEQSVGTSPTAPSVPPTAPTPPPDIELLLPKTVRPKHYDLTVEPNHETNVFTGRVTVEIEVIDATDVIKIHANELTVSGAKVVDKSGADLKISSTSEDTKKQFYIIQLEQPLSKEATYQLSLSFSGSLIGKIIGFYKSSYTNKDNQIRYFSATKFEPTYARQAFPCFDEPNLKATYSISIIHDKELNAISNGEQIERKEENDGRVRTVFSKTVPMSTYLVAYVISDFKYTKDTTKRGTDVRVFARPDEIEKTRYALSTTITILEYYETYFEIDYPMEKSNDRSVPDEIEKTRYALSTTITILEYYETYFEIDYPMEKLVRDNILTHVLLKIPDMVALPVFVSGAMENWGIITFRETNLLYSADQSSASEQKSVAGVIGHELAHMWFGNLVTMEWWDDLWLNEGFASYVEYRGKDASHPEWQNQQFFLNDDMHGVMRTDTLDTSHPIIQEVTNPDQITEIFDAISYNKGSAVLRMLEYAIGSDVFRSGVVEYLKKNSYGNAETKDLWAAIQTIVDKKPGTVPNVNDFMDRWTRVKGYPVVTVTRTSAEEITFSQTTFLLNAGDNQNNVISNNRDSTLWDIYITYRSADQTGSHLLKKQEESIKLNAKIPLTSWIKLNDEQYGYFIVNYGETGWKLLTDLLKTNREELSPVNRANLIFDASMLAESGLLSYKTFMDLISYVKDEDNLIPWMAANSAIARLNDKLSSSDGGLTVKEFKKQMTDSMYASLGWQSNARSSESFQQKLLRNYIISLACSSGNQDCLQEANNQFKQFLTTGQPIGADIRANAYKYGIQVNTNDNEWNQVLDLWLTEVSSAEKSKLLTALTSVDDSQLLSKLITKSEDAVIVNDQDFFTFQQSIAANSLTGRQLVWNYMRQNWHKLVDRFKINDRRLGSYITSVTNNFNTETQLNELKAFFEANPESGATENARKQALERVQNNIKWSTTHEESVVQWLNTNSPSVNPWLNWRLDPQVVPQAYKVHWTIDLSADTFSGTVRIEVNVKKPIKQFVLHSKGLTITESKAYLGDINSADEKPLNEKSEPIVYTDNDFYVILTDTTIRADIYHLYLEFNGKLSTGLNGLYKSVYTDSTGTSKSLATTQFQSTYARQALPCFDEPQFKATFDITITHSAQYNVISNMPVRESVIADGGLKVTKFDPSVKMVTYLVALVVSDFECFVSPSDKRVRVCGAPGNKPKLDYALDKTPAILKFYESEYFQIPYPLPKLDNIAVPDFSAGAMENWGLVTYREVYLFYDETESTTKSQMQVCMIIAHELAHMLRSDLRYAYNE</sequence>
<evidence type="ECO:0000256" key="13">
    <source>
        <dbReference type="ARBA" id="ARBA00022833"/>
    </source>
</evidence>
<feature type="binding site" evidence="22">
    <location>
        <begin position="376"/>
        <end position="380"/>
    </location>
    <ligand>
        <name>substrate</name>
    </ligand>
</feature>
<evidence type="ECO:0000256" key="5">
    <source>
        <dbReference type="ARBA" id="ARBA00011748"/>
    </source>
</evidence>
<feature type="binding site" evidence="23">
    <location>
        <position position="416"/>
    </location>
    <ligand>
        <name>Zn(2+)</name>
        <dbReference type="ChEBI" id="CHEBI:29105"/>
        <note>catalytic</note>
    </ligand>
</feature>
<dbReference type="GO" id="GO:0070006">
    <property type="term" value="F:metalloaminopeptidase activity"/>
    <property type="evidence" value="ECO:0007669"/>
    <property type="project" value="TreeGrafter"/>
</dbReference>
<keyword evidence="17" id="KW-0482">Metalloprotease</keyword>
<accession>A0A7R9KP23</accession>
<dbReference type="Pfam" id="PF11838">
    <property type="entry name" value="ERAP1_C"/>
    <property type="match status" value="1"/>
</dbReference>
<keyword evidence="31" id="KW-1185">Reference proteome</keyword>
<dbReference type="EMBL" id="OC858650">
    <property type="protein sequence ID" value="CAD7626703.1"/>
    <property type="molecule type" value="Genomic_DNA"/>
</dbReference>
<feature type="domain" description="Aminopeptidase N-like N-terminal" evidence="29">
    <location>
        <begin position="68"/>
        <end position="252"/>
    </location>
</feature>
<comment type="cofactor">
    <cofactor evidence="23">
        <name>Zn(2+)</name>
        <dbReference type="ChEBI" id="CHEBI:29105"/>
    </cofactor>
    <text evidence="23">Binds 1 zinc ion per subunit.</text>
</comment>
<keyword evidence="10 26" id="KW-0812">Transmembrane</keyword>
<keyword evidence="9" id="KW-0645">Protease</keyword>